<proteinExistence type="predicted"/>
<protein>
    <submittedName>
        <fullName evidence="7">Peptidase M10A and M12B matrixin and adamalysin</fullName>
    </submittedName>
</protein>
<dbReference type="GO" id="GO:0008270">
    <property type="term" value="F:zinc ion binding"/>
    <property type="evidence" value="ECO:0007669"/>
    <property type="project" value="InterPro"/>
</dbReference>
<dbReference type="AlphaFoldDB" id="A0A0G0LCY0"/>
<dbReference type="InterPro" id="IPR024079">
    <property type="entry name" value="MetalloPept_cat_dom_sf"/>
</dbReference>
<keyword evidence="5" id="KW-0732">Signal</keyword>
<keyword evidence="2" id="KW-0479">Metal-binding</keyword>
<dbReference type="EMBL" id="LBVL01000004">
    <property type="protein sequence ID" value="KKQ85750.1"/>
    <property type="molecule type" value="Genomic_DNA"/>
</dbReference>
<feature type="signal peptide" evidence="5">
    <location>
        <begin position="1"/>
        <end position="24"/>
    </location>
</feature>
<evidence type="ECO:0000256" key="4">
    <source>
        <dbReference type="ARBA" id="ARBA00022833"/>
    </source>
</evidence>
<evidence type="ECO:0000256" key="5">
    <source>
        <dbReference type="SAM" id="SignalP"/>
    </source>
</evidence>
<evidence type="ECO:0000256" key="1">
    <source>
        <dbReference type="ARBA" id="ARBA00022670"/>
    </source>
</evidence>
<dbReference type="GO" id="GO:0031012">
    <property type="term" value="C:extracellular matrix"/>
    <property type="evidence" value="ECO:0007669"/>
    <property type="project" value="InterPro"/>
</dbReference>
<evidence type="ECO:0000259" key="6">
    <source>
        <dbReference type="Pfam" id="PF00413"/>
    </source>
</evidence>
<accession>A0A0G0LCY0</accession>
<dbReference type="GO" id="GO:0006508">
    <property type="term" value="P:proteolysis"/>
    <property type="evidence" value="ECO:0007669"/>
    <property type="project" value="UniProtKB-KW"/>
</dbReference>
<evidence type="ECO:0000313" key="8">
    <source>
        <dbReference type="Proteomes" id="UP000034081"/>
    </source>
</evidence>
<comment type="caution">
    <text evidence="7">The sequence shown here is derived from an EMBL/GenBank/DDBJ whole genome shotgun (WGS) entry which is preliminary data.</text>
</comment>
<sequence>MKKIIVTGITLVSLSLLTIVSARSAKGQSSNRTFNLPSQAKELGQGVFDLGISIDKGEKVQGLAILHPKPAVGLNHKPNHKPGGGDTIACYTFIANGARWRETEGFYIDPVNQDGYPEASVVSDISAGMSTWESQIAFNIFGTNLGAADVDGMDTVSTDGKNEIMFGDISEPGTIGVTVVWYTVGGPPWSRRIVEHDMIFEDPDYTWGNAGPTTETVLGDPNIMDFLNIATHELGHSAGMGDVYDASCSQETEYGYGQRGETKKRTLNTEDITGIKLLYK</sequence>
<evidence type="ECO:0000256" key="2">
    <source>
        <dbReference type="ARBA" id="ARBA00022723"/>
    </source>
</evidence>
<dbReference type="SUPFAM" id="SSF55486">
    <property type="entry name" value="Metalloproteases ('zincins'), catalytic domain"/>
    <property type="match status" value="1"/>
</dbReference>
<keyword evidence="4" id="KW-0862">Zinc</keyword>
<organism evidence="7 8">
    <name type="scientific">Candidatus Woesebacteria bacterium GW2011_GWB1_38_8</name>
    <dbReference type="NCBI Taxonomy" id="1618570"/>
    <lineage>
        <taxon>Bacteria</taxon>
        <taxon>Candidatus Woeseibacteriota</taxon>
    </lineage>
</organism>
<evidence type="ECO:0000256" key="3">
    <source>
        <dbReference type="ARBA" id="ARBA00022801"/>
    </source>
</evidence>
<dbReference type="GO" id="GO:0004222">
    <property type="term" value="F:metalloendopeptidase activity"/>
    <property type="evidence" value="ECO:0007669"/>
    <property type="project" value="InterPro"/>
</dbReference>
<dbReference type="STRING" id="1618570.UT08_C0004G0062"/>
<gene>
    <name evidence="7" type="ORF">UT08_C0004G0062</name>
</gene>
<name>A0A0G0LCY0_9BACT</name>
<reference evidence="7 8" key="1">
    <citation type="journal article" date="2015" name="Nature">
        <title>rRNA introns, odd ribosomes, and small enigmatic genomes across a large radiation of phyla.</title>
        <authorList>
            <person name="Brown C.T."/>
            <person name="Hug L.A."/>
            <person name="Thomas B.C."/>
            <person name="Sharon I."/>
            <person name="Castelle C.J."/>
            <person name="Singh A."/>
            <person name="Wilkins M.J."/>
            <person name="Williams K.H."/>
            <person name="Banfield J.F."/>
        </authorList>
    </citation>
    <scope>NUCLEOTIDE SEQUENCE [LARGE SCALE GENOMIC DNA]</scope>
</reference>
<dbReference type="Proteomes" id="UP000034081">
    <property type="component" value="Unassembled WGS sequence"/>
</dbReference>
<dbReference type="Pfam" id="PF00413">
    <property type="entry name" value="Peptidase_M10"/>
    <property type="match status" value="1"/>
</dbReference>
<evidence type="ECO:0000313" key="7">
    <source>
        <dbReference type="EMBL" id="KKQ85750.1"/>
    </source>
</evidence>
<feature type="chain" id="PRO_5002533299" evidence="5">
    <location>
        <begin position="25"/>
        <end position="280"/>
    </location>
</feature>
<dbReference type="InterPro" id="IPR001818">
    <property type="entry name" value="Pept_M10_metallopeptidase"/>
</dbReference>
<feature type="domain" description="Peptidase M10 metallopeptidase" evidence="6">
    <location>
        <begin position="211"/>
        <end position="279"/>
    </location>
</feature>
<dbReference type="Gene3D" id="3.40.390.10">
    <property type="entry name" value="Collagenase (Catalytic Domain)"/>
    <property type="match status" value="1"/>
</dbReference>
<keyword evidence="1" id="KW-0645">Protease</keyword>
<keyword evidence="3" id="KW-0378">Hydrolase</keyword>